<dbReference type="PROSITE" id="PS51272">
    <property type="entry name" value="SLH"/>
    <property type="match status" value="2"/>
</dbReference>
<dbReference type="EMBL" id="CP034346">
    <property type="protein sequence ID" value="AZS18156.1"/>
    <property type="molecule type" value="Genomic_DNA"/>
</dbReference>
<name>A0A3S9V6H4_9BACL</name>
<dbReference type="AlphaFoldDB" id="A0A3S9V6H4"/>
<dbReference type="PANTHER" id="PTHR43308">
    <property type="entry name" value="OUTER MEMBRANE PROTEIN ALPHA-RELATED"/>
    <property type="match status" value="1"/>
</dbReference>
<dbReference type="OrthoDB" id="504962at2"/>
<gene>
    <name evidence="2" type="ORF">EI981_05830</name>
</gene>
<organism evidence="2 3">
    <name type="scientific">Paenibacillus lutimineralis</name>
    <dbReference type="NCBI Taxonomy" id="2707005"/>
    <lineage>
        <taxon>Bacteria</taxon>
        <taxon>Bacillati</taxon>
        <taxon>Bacillota</taxon>
        <taxon>Bacilli</taxon>
        <taxon>Bacillales</taxon>
        <taxon>Paenibacillaceae</taxon>
        <taxon>Paenibacillus</taxon>
    </lineage>
</organism>
<accession>A0A3S9V6H4</accession>
<evidence type="ECO:0000259" key="1">
    <source>
        <dbReference type="PROSITE" id="PS51272"/>
    </source>
</evidence>
<dbReference type="InterPro" id="IPR001119">
    <property type="entry name" value="SLH_dom"/>
</dbReference>
<feature type="domain" description="SLH" evidence="1">
    <location>
        <begin position="68"/>
        <end position="129"/>
    </location>
</feature>
<dbReference type="Proteomes" id="UP000270678">
    <property type="component" value="Chromosome"/>
</dbReference>
<evidence type="ECO:0000313" key="2">
    <source>
        <dbReference type="EMBL" id="AZS18156.1"/>
    </source>
</evidence>
<dbReference type="Pfam" id="PF00395">
    <property type="entry name" value="SLH"/>
    <property type="match status" value="2"/>
</dbReference>
<reference evidence="3" key="1">
    <citation type="submission" date="2018-12" db="EMBL/GenBank/DDBJ databases">
        <title>Complete genome sequence of Paenibacillus sp. MBLB1234.</title>
        <authorList>
            <person name="Nam Y.-D."/>
            <person name="Kang J."/>
            <person name="Chung W.-H."/>
            <person name="Park Y.S."/>
        </authorList>
    </citation>
    <scope>NUCLEOTIDE SEQUENCE [LARGE SCALE GENOMIC DNA]</scope>
    <source>
        <strain evidence="3">MBLB1234</strain>
    </source>
</reference>
<proteinExistence type="predicted"/>
<dbReference type="KEGG" id="plut:EI981_05830"/>
<keyword evidence="3" id="KW-1185">Reference proteome</keyword>
<protein>
    <submittedName>
        <fullName evidence="2">S-layer homology domain-containing protein</fullName>
    </submittedName>
</protein>
<sequence>MVWRCYCYGCHYGLVQGYADQSFRPNAQITREEMSVMGARALRILQNGVKQGTGTEVILATGESTDLVSGYADGSQLHSWSQAEVELMLQAGIMQGQSKDKFAPASRTTRAEAAAILSRLLAAVKLLNP</sequence>
<dbReference type="RefSeq" id="WP_127004401.1">
    <property type="nucleotide sequence ID" value="NZ_CP034346.1"/>
</dbReference>
<feature type="domain" description="SLH" evidence="1">
    <location>
        <begin position="1"/>
        <end position="52"/>
    </location>
</feature>
<evidence type="ECO:0000313" key="3">
    <source>
        <dbReference type="Proteomes" id="UP000270678"/>
    </source>
</evidence>
<dbReference type="InterPro" id="IPR051465">
    <property type="entry name" value="Cell_Envelope_Struct_Comp"/>
</dbReference>